<dbReference type="Pfam" id="PF07883">
    <property type="entry name" value="Cupin_2"/>
    <property type="match status" value="1"/>
</dbReference>
<protein>
    <submittedName>
        <fullName evidence="2">Cupin domain-containing protein</fullName>
    </submittedName>
</protein>
<dbReference type="EMBL" id="JAGQLL010000031">
    <property type="protein sequence ID" value="MCA9380126.1"/>
    <property type="molecule type" value="Genomic_DNA"/>
</dbReference>
<dbReference type="PANTHER" id="PTHR43346">
    <property type="entry name" value="LIGAND BINDING DOMAIN PROTEIN, PUTATIVE (AFU_ORTHOLOGUE AFUA_6G14370)-RELATED"/>
    <property type="match status" value="1"/>
</dbReference>
<dbReference type="CDD" id="cd02223">
    <property type="entry name" value="cupin_Bh2720-like"/>
    <property type="match status" value="1"/>
</dbReference>
<evidence type="ECO:0000313" key="3">
    <source>
        <dbReference type="Proteomes" id="UP000745577"/>
    </source>
</evidence>
<reference evidence="2" key="1">
    <citation type="submission" date="2020-04" db="EMBL/GenBank/DDBJ databases">
        <authorList>
            <person name="Zhang T."/>
        </authorList>
    </citation>
    <scope>NUCLEOTIDE SEQUENCE</scope>
    <source>
        <strain evidence="2">HKST-UBA15</strain>
    </source>
</reference>
<feature type="domain" description="Cupin type-2" evidence="1">
    <location>
        <begin position="36"/>
        <end position="106"/>
    </location>
</feature>
<dbReference type="PANTHER" id="PTHR43346:SF1">
    <property type="entry name" value="QUERCETIN 2,3-DIOXYGENASE-RELATED"/>
    <property type="match status" value="1"/>
</dbReference>
<gene>
    <name evidence="2" type="ORF">KC675_03000</name>
</gene>
<comment type="caution">
    <text evidence="2">The sequence shown here is derived from an EMBL/GenBank/DDBJ whole genome shotgun (WGS) entry which is preliminary data.</text>
</comment>
<reference evidence="2" key="2">
    <citation type="journal article" date="2021" name="Microbiome">
        <title>Successional dynamics and alternative stable states in a saline activated sludge microbial community over 9 years.</title>
        <authorList>
            <person name="Wang Y."/>
            <person name="Ye J."/>
            <person name="Ju F."/>
            <person name="Liu L."/>
            <person name="Boyd J.A."/>
            <person name="Deng Y."/>
            <person name="Parks D.H."/>
            <person name="Jiang X."/>
            <person name="Yin X."/>
            <person name="Woodcroft B.J."/>
            <person name="Tyson G.W."/>
            <person name="Hugenholtz P."/>
            <person name="Polz M.F."/>
            <person name="Zhang T."/>
        </authorList>
    </citation>
    <scope>NUCLEOTIDE SEQUENCE</scope>
    <source>
        <strain evidence="2">HKST-UBA15</strain>
    </source>
</reference>
<evidence type="ECO:0000313" key="2">
    <source>
        <dbReference type="EMBL" id="MCA9380126.1"/>
    </source>
</evidence>
<dbReference type="InterPro" id="IPR013096">
    <property type="entry name" value="Cupin_2"/>
</dbReference>
<proteinExistence type="predicted"/>
<dbReference type="InterPro" id="IPR011051">
    <property type="entry name" value="RmlC_Cupin_sf"/>
</dbReference>
<dbReference type="InterPro" id="IPR052538">
    <property type="entry name" value="Flavonoid_dioxygenase-like"/>
</dbReference>
<dbReference type="Proteomes" id="UP000745577">
    <property type="component" value="Unassembled WGS sequence"/>
</dbReference>
<dbReference type="Gene3D" id="2.60.120.10">
    <property type="entry name" value="Jelly Rolls"/>
    <property type="match status" value="1"/>
</dbReference>
<dbReference type="SUPFAM" id="SSF51182">
    <property type="entry name" value="RmlC-like cupins"/>
    <property type="match status" value="1"/>
</dbReference>
<dbReference type="AlphaFoldDB" id="A0A955I7V8"/>
<accession>A0A955I7V8</accession>
<sequence>MNKSQNGYLDNIEKETEENSSYRKVLFTGKYSQLVLMSLKPGEEIGKEVHEGHDQFFRIETGEAEILIGEETLKAMVDDAFIVPSGMEHNVTNVSETEDLRLYTIYSPAEHADGLEQVEKPEED</sequence>
<dbReference type="InterPro" id="IPR014710">
    <property type="entry name" value="RmlC-like_jellyroll"/>
</dbReference>
<name>A0A955I7V8_9BACT</name>
<evidence type="ECO:0000259" key="1">
    <source>
        <dbReference type="Pfam" id="PF07883"/>
    </source>
</evidence>
<organism evidence="2 3">
    <name type="scientific">Candidatus Dojkabacteria bacterium</name>
    <dbReference type="NCBI Taxonomy" id="2099670"/>
    <lineage>
        <taxon>Bacteria</taxon>
        <taxon>Candidatus Dojkabacteria</taxon>
    </lineage>
</organism>